<comment type="subcellular location">
    <subcellularLocation>
        <location evidence="1">Nucleus</location>
    </subcellularLocation>
</comment>
<accession>A0AAD5ZM86</accession>
<dbReference type="PROSITE" id="PS50066">
    <property type="entry name" value="MADS_BOX_2"/>
    <property type="match status" value="1"/>
</dbReference>
<keyword evidence="5" id="KW-0539">Nucleus</keyword>
<evidence type="ECO:0000256" key="1">
    <source>
        <dbReference type="ARBA" id="ARBA00004123"/>
    </source>
</evidence>
<dbReference type="Proteomes" id="UP001210211">
    <property type="component" value="Unassembled WGS sequence"/>
</dbReference>
<dbReference type="GO" id="GO:0005634">
    <property type="term" value="C:nucleus"/>
    <property type="evidence" value="ECO:0007669"/>
    <property type="project" value="UniProtKB-SubCell"/>
</dbReference>
<reference evidence="7 8" key="1">
    <citation type="journal article" date="2022" name="Cell">
        <title>Repeat-based holocentromeres influence genome architecture and karyotype evolution.</title>
        <authorList>
            <person name="Hofstatter P.G."/>
            <person name="Thangavel G."/>
            <person name="Lux T."/>
            <person name="Neumann P."/>
            <person name="Vondrak T."/>
            <person name="Novak P."/>
            <person name="Zhang M."/>
            <person name="Costa L."/>
            <person name="Castellani M."/>
            <person name="Scott A."/>
            <person name="Toegelov H."/>
            <person name="Fuchs J."/>
            <person name="Mata-Sucre Y."/>
            <person name="Dias Y."/>
            <person name="Vanzela A.L.L."/>
            <person name="Huettel B."/>
            <person name="Almeida C.C.S."/>
            <person name="Simkova H."/>
            <person name="Souza G."/>
            <person name="Pedrosa-Harand A."/>
            <person name="Macas J."/>
            <person name="Mayer K.F.X."/>
            <person name="Houben A."/>
            <person name="Marques A."/>
        </authorList>
    </citation>
    <scope>NUCLEOTIDE SEQUENCE [LARGE SCALE GENOMIC DNA]</scope>
    <source>
        <strain evidence="7">RhyTen1mFocal</strain>
    </source>
</reference>
<evidence type="ECO:0000256" key="4">
    <source>
        <dbReference type="ARBA" id="ARBA00023163"/>
    </source>
</evidence>
<organism evidence="7 8">
    <name type="scientific">Rhynchospora tenuis</name>
    <dbReference type="NCBI Taxonomy" id="198213"/>
    <lineage>
        <taxon>Eukaryota</taxon>
        <taxon>Viridiplantae</taxon>
        <taxon>Streptophyta</taxon>
        <taxon>Embryophyta</taxon>
        <taxon>Tracheophyta</taxon>
        <taxon>Spermatophyta</taxon>
        <taxon>Magnoliopsida</taxon>
        <taxon>Liliopsida</taxon>
        <taxon>Poales</taxon>
        <taxon>Cyperaceae</taxon>
        <taxon>Cyperoideae</taxon>
        <taxon>Rhynchosporeae</taxon>
        <taxon>Rhynchospora</taxon>
    </lineage>
</organism>
<dbReference type="GO" id="GO:0045944">
    <property type="term" value="P:positive regulation of transcription by RNA polymerase II"/>
    <property type="evidence" value="ECO:0007669"/>
    <property type="project" value="InterPro"/>
</dbReference>
<evidence type="ECO:0000256" key="5">
    <source>
        <dbReference type="ARBA" id="ARBA00023242"/>
    </source>
</evidence>
<dbReference type="InterPro" id="IPR050142">
    <property type="entry name" value="MADS-box/MEF2_TF"/>
</dbReference>
<dbReference type="Gene3D" id="3.40.1810.10">
    <property type="entry name" value="Transcription factor, MADS-box"/>
    <property type="match status" value="1"/>
</dbReference>
<keyword evidence="4" id="KW-0804">Transcription</keyword>
<protein>
    <recommendedName>
        <fullName evidence="6">MADS-box domain-containing protein</fullName>
    </recommendedName>
</protein>
<dbReference type="GO" id="GO:0000981">
    <property type="term" value="F:DNA-binding transcription factor activity, RNA polymerase II-specific"/>
    <property type="evidence" value="ECO:0007669"/>
    <property type="project" value="InterPro"/>
</dbReference>
<dbReference type="AlphaFoldDB" id="A0AAD5ZM86"/>
<dbReference type="GO" id="GO:0000987">
    <property type="term" value="F:cis-regulatory region sequence-specific DNA binding"/>
    <property type="evidence" value="ECO:0007669"/>
    <property type="project" value="InterPro"/>
</dbReference>
<feature type="domain" description="MADS-box" evidence="6">
    <location>
        <begin position="1"/>
        <end position="49"/>
    </location>
</feature>
<evidence type="ECO:0000259" key="6">
    <source>
        <dbReference type="PROSITE" id="PS50066"/>
    </source>
</evidence>
<evidence type="ECO:0000256" key="3">
    <source>
        <dbReference type="ARBA" id="ARBA00023125"/>
    </source>
</evidence>
<dbReference type="SMART" id="SM00432">
    <property type="entry name" value="MADS"/>
    <property type="match status" value="1"/>
</dbReference>
<keyword evidence="8" id="KW-1185">Reference proteome</keyword>
<dbReference type="CDD" id="cd00266">
    <property type="entry name" value="MADS_SRF_like"/>
    <property type="match status" value="1"/>
</dbReference>
<dbReference type="PANTHER" id="PTHR48019">
    <property type="entry name" value="SERUM RESPONSE FACTOR HOMOLOG"/>
    <property type="match status" value="1"/>
</dbReference>
<dbReference type="EMBL" id="JAMRDG010000001">
    <property type="protein sequence ID" value="KAJ3700433.1"/>
    <property type="molecule type" value="Genomic_DNA"/>
</dbReference>
<evidence type="ECO:0000256" key="2">
    <source>
        <dbReference type="ARBA" id="ARBA00023015"/>
    </source>
</evidence>
<evidence type="ECO:0000313" key="7">
    <source>
        <dbReference type="EMBL" id="KAJ3700433.1"/>
    </source>
</evidence>
<sequence length="264" mass="29109">MGRKKLVLEGIARKTSKWKETFRKRKASLFKKASELSTLCDVDTCVVLFDGPDDPTPVTWPPRADEAMAIVSLFLSVPEAERAKKMLRAESFLPQQVQVQAQAQVPEMLQLQLQEMQLELQKTDRQNRELEAAVFLNDVLSGQSTIADVASSMESIAVLSALVQKRAYEVNRRISELASVSVPQPPPDPLMTPEMGTTSAALSPGWCGEAVNEFVSSFFADEVADEGTPPLMTPDDGAPIALSPMTDCGKEEKELEDLLQRMRV</sequence>
<dbReference type="InterPro" id="IPR002100">
    <property type="entry name" value="TF_MADSbox"/>
</dbReference>
<keyword evidence="3" id="KW-0238">DNA-binding</keyword>
<comment type="caution">
    <text evidence="7">The sequence shown here is derived from an EMBL/GenBank/DDBJ whole genome shotgun (WGS) entry which is preliminary data.</text>
</comment>
<dbReference type="InterPro" id="IPR036879">
    <property type="entry name" value="TF_MADSbox_sf"/>
</dbReference>
<dbReference type="GO" id="GO:0046983">
    <property type="term" value="F:protein dimerization activity"/>
    <property type="evidence" value="ECO:0007669"/>
    <property type="project" value="InterPro"/>
</dbReference>
<keyword evidence="2" id="KW-0805">Transcription regulation</keyword>
<dbReference type="Pfam" id="PF00319">
    <property type="entry name" value="SRF-TF"/>
    <property type="match status" value="1"/>
</dbReference>
<evidence type="ECO:0000313" key="8">
    <source>
        <dbReference type="Proteomes" id="UP001210211"/>
    </source>
</evidence>
<proteinExistence type="predicted"/>
<dbReference type="SUPFAM" id="SSF55455">
    <property type="entry name" value="SRF-like"/>
    <property type="match status" value="1"/>
</dbReference>
<dbReference type="InterPro" id="IPR033897">
    <property type="entry name" value="SRF-like_MADS-box"/>
</dbReference>
<gene>
    <name evidence="7" type="ORF">LUZ61_004138</name>
</gene>
<name>A0AAD5ZM86_9POAL</name>